<dbReference type="AlphaFoldDB" id="A0A1Z4ENG1"/>
<keyword evidence="1" id="KW-0808">Transferase</keyword>
<accession>A0A1Z4ENG1</accession>
<protein>
    <submittedName>
        <fullName evidence="1">Aminoglycoside phosphotransferase</fullName>
    </submittedName>
</protein>
<evidence type="ECO:0000313" key="1">
    <source>
        <dbReference type="EMBL" id="BAX94505.1"/>
    </source>
</evidence>
<keyword evidence="2" id="KW-1185">Reference proteome</keyword>
<gene>
    <name evidence="1" type="ORF">MSG_04389</name>
</gene>
<reference evidence="2" key="1">
    <citation type="submission" date="2017-06" db="EMBL/GenBank/DDBJ databases">
        <title>Complete Genome Sequence of Mycobacterium shigaense.</title>
        <authorList>
            <person name="Fukano H."/>
            <person name="Yoshida M."/>
            <person name="Kazumi Y."/>
            <person name="Ogura Y."/>
            <person name="Mitarai S."/>
            <person name="Hayashi T."/>
            <person name="Hoshino Y."/>
        </authorList>
    </citation>
    <scope>NUCLEOTIDE SEQUENCE [LARGE SCALE GENOMIC DNA]</scope>
    <source>
        <strain evidence="2">UN-152</strain>
    </source>
</reference>
<evidence type="ECO:0000313" key="2">
    <source>
        <dbReference type="Proteomes" id="UP000217736"/>
    </source>
</evidence>
<name>A0A1Z4ENG1_9MYCO</name>
<proteinExistence type="predicted"/>
<dbReference type="EMBL" id="AP018164">
    <property type="protein sequence ID" value="BAX94505.1"/>
    <property type="molecule type" value="Genomic_DNA"/>
</dbReference>
<dbReference type="GO" id="GO:0016740">
    <property type="term" value="F:transferase activity"/>
    <property type="evidence" value="ECO:0007669"/>
    <property type="project" value="UniProtKB-KW"/>
</dbReference>
<sequence>MSILGWGSSLSATSLTVPKTWDDITPEWMSAALAADFPGVQVETVGVELRDDGTNRRARLGVTYSGGAGPATVFVKAADPAHKALIRLTSGMFHEPRLFT</sequence>
<organism evidence="1 2">
    <name type="scientific">Mycobacterium shigaense</name>
    <dbReference type="NCBI Taxonomy" id="722731"/>
    <lineage>
        <taxon>Bacteria</taxon>
        <taxon>Bacillati</taxon>
        <taxon>Actinomycetota</taxon>
        <taxon>Actinomycetes</taxon>
        <taxon>Mycobacteriales</taxon>
        <taxon>Mycobacteriaceae</taxon>
        <taxon>Mycobacterium</taxon>
        <taxon>Mycobacterium simiae complex</taxon>
    </lineage>
</organism>
<dbReference type="Proteomes" id="UP000217736">
    <property type="component" value="Chromosome"/>
</dbReference>
<dbReference type="KEGG" id="mshg:MSG_04389"/>